<dbReference type="EMBL" id="FOJS01000077">
    <property type="protein sequence ID" value="SFA56670.1"/>
    <property type="molecule type" value="Genomic_DNA"/>
</dbReference>
<dbReference type="PANTHER" id="PTHR42938">
    <property type="entry name" value="FORMATE DEHYDROGENASE 1"/>
    <property type="match status" value="1"/>
</dbReference>
<evidence type="ECO:0000256" key="5">
    <source>
        <dbReference type="ARBA" id="ARBA00048126"/>
    </source>
</evidence>
<dbReference type="InterPro" id="IPR006236">
    <property type="entry name" value="PGDH"/>
</dbReference>
<evidence type="ECO:0000256" key="3">
    <source>
        <dbReference type="ARBA" id="ARBA00023002"/>
    </source>
</evidence>
<evidence type="ECO:0000313" key="11">
    <source>
        <dbReference type="Proteomes" id="UP000198650"/>
    </source>
</evidence>
<evidence type="ECO:0000256" key="2">
    <source>
        <dbReference type="ARBA" id="ARBA00005854"/>
    </source>
</evidence>
<organism evidence="10 11">
    <name type="scientific">Parageobacillus thermantarcticus</name>
    <dbReference type="NCBI Taxonomy" id="186116"/>
    <lineage>
        <taxon>Bacteria</taxon>
        <taxon>Bacillati</taxon>
        <taxon>Bacillota</taxon>
        <taxon>Bacilli</taxon>
        <taxon>Bacillales</taxon>
        <taxon>Anoxybacillaceae</taxon>
        <taxon>Parageobacillus</taxon>
    </lineage>
</organism>
<evidence type="ECO:0000256" key="1">
    <source>
        <dbReference type="ARBA" id="ARBA00003800"/>
    </source>
</evidence>
<comment type="pathway">
    <text evidence="7">Amino-acid biosynthesis; L-serine biosynthesis; L-serine from 3-phospho-D-glycerate: step 1/3.</text>
</comment>
<dbReference type="OrthoDB" id="9805416at2"/>
<dbReference type="PANTHER" id="PTHR42938:SF47">
    <property type="entry name" value="HYDROXYPYRUVATE REDUCTASE"/>
    <property type="match status" value="1"/>
</dbReference>
<dbReference type="FunFam" id="3.40.50.720:FF:000021">
    <property type="entry name" value="D-3-phosphoglycerate dehydrogenase"/>
    <property type="match status" value="1"/>
</dbReference>
<dbReference type="InterPro" id="IPR006140">
    <property type="entry name" value="D-isomer_DH_NAD-bd"/>
</dbReference>
<evidence type="ECO:0000256" key="4">
    <source>
        <dbReference type="ARBA" id="ARBA00023027"/>
    </source>
</evidence>
<keyword evidence="11" id="KW-1185">Reference proteome</keyword>
<dbReference type="InterPro" id="IPR036291">
    <property type="entry name" value="NAD(P)-bd_dom_sf"/>
</dbReference>
<accession>A0A1I0TYC1</accession>
<comment type="function">
    <text evidence="1">Catalyzes the reversible oxidation of 3-phospho-D-glycerate to 3-phosphonooxypyruvate, the first step of the phosphorylated L-serine biosynthesis pathway. Also catalyzes the reversible oxidation of 2-hydroxyglutarate to 2-oxoglutarate.</text>
</comment>
<protein>
    <recommendedName>
        <fullName evidence="7">D-3-phosphoglycerate dehydrogenase</fullName>
        <ecNumber evidence="7">1.1.1.95</ecNumber>
    </recommendedName>
</protein>
<evidence type="ECO:0000259" key="9">
    <source>
        <dbReference type="Pfam" id="PF02826"/>
    </source>
</evidence>
<dbReference type="PROSITE" id="PS00670">
    <property type="entry name" value="D_2_HYDROXYACID_DH_2"/>
    <property type="match status" value="1"/>
</dbReference>
<dbReference type="NCBIfam" id="TIGR01327">
    <property type="entry name" value="PGDH"/>
    <property type="match status" value="1"/>
</dbReference>
<dbReference type="EC" id="1.1.1.95" evidence="7"/>
<comment type="catalytic activity">
    <reaction evidence="5">
        <text>(R)-2-hydroxyglutarate + NAD(+) = 2-oxoglutarate + NADH + H(+)</text>
        <dbReference type="Rhea" id="RHEA:49612"/>
        <dbReference type="ChEBI" id="CHEBI:15378"/>
        <dbReference type="ChEBI" id="CHEBI:15801"/>
        <dbReference type="ChEBI" id="CHEBI:16810"/>
        <dbReference type="ChEBI" id="CHEBI:57540"/>
        <dbReference type="ChEBI" id="CHEBI:57945"/>
        <dbReference type="EC" id="1.1.1.399"/>
    </reaction>
</comment>
<gene>
    <name evidence="10" type="ORF">SAMN05192569_10773</name>
</gene>
<dbReference type="STRING" id="186116.SAMN05192569_10773"/>
<evidence type="ECO:0000313" key="10">
    <source>
        <dbReference type="EMBL" id="SFA56670.1"/>
    </source>
</evidence>
<keyword evidence="4 7" id="KW-0520">NAD</keyword>
<evidence type="ECO:0000259" key="8">
    <source>
        <dbReference type="Pfam" id="PF00389"/>
    </source>
</evidence>
<dbReference type="Pfam" id="PF00389">
    <property type="entry name" value="2-Hacid_dh"/>
    <property type="match status" value="1"/>
</dbReference>
<dbReference type="Proteomes" id="UP000198650">
    <property type="component" value="Unassembled WGS sequence"/>
</dbReference>
<dbReference type="Gene3D" id="3.40.50.720">
    <property type="entry name" value="NAD(P)-binding Rossmann-like Domain"/>
    <property type="match status" value="2"/>
</dbReference>
<proteinExistence type="inferred from homology"/>
<dbReference type="GO" id="GO:0004617">
    <property type="term" value="F:phosphoglycerate dehydrogenase activity"/>
    <property type="evidence" value="ECO:0007669"/>
    <property type="project" value="UniProtKB-UniRule"/>
</dbReference>
<dbReference type="AlphaFoldDB" id="A0A1I0TYC1"/>
<dbReference type="SUPFAM" id="SSF52283">
    <property type="entry name" value="Formate/glycerate dehydrogenase catalytic domain-like"/>
    <property type="match status" value="1"/>
</dbReference>
<dbReference type="PROSITE" id="PS00671">
    <property type="entry name" value="D_2_HYDROXYACID_DH_3"/>
    <property type="match status" value="1"/>
</dbReference>
<dbReference type="InterPro" id="IPR029752">
    <property type="entry name" value="D-isomer_DH_CS1"/>
</dbReference>
<dbReference type="CDD" id="cd12173">
    <property type="entry name" value="PGDH_4"/>
    <property type="match status" value="1"/>
</dbReference>
<dbReference type="SUPFAM" id="SSF51735">
    <property type="entry name" value="NAD(P)-binding Rossmann-fold domains"/>
    <property type="match status" value="1"/>
</dbReference>
<evidence type="ECO:0000256" key="6">
    <source>
        <dbReference type="RuleBase" id="RU003719"/>
    </source>
</evidence>
<keyword evidence="3 6" id="KW-0560">Oxidoreductase</keyword>
<dbReference type="InterPro" id="IPR029753">
    <property type="entry name" value="D-isomer_DH_CS"/>
</dbReference>
<sequence length="326" mass="35749">MFRVLVSDKMPNEGLKPLRESEFVEVIQKNITEVEDELNTFNALLVRSDTKVTKELLKKMTSLKIVGRAGVGVDNIDVDEATKQGVIVINAPNGNTISVAEHTFAMISSLMRHIPQANISVKSKEWNRTAFVGSELYGKILGIIGFGRIGTEVAKRAKAFGMKVHVFDPILTRERANKMGVEMLSFDEVLSSADIITVHTPLTEETKGLLNKDTIAKTKKGVRIINCARGGIIEEEALLEALENGHVAGAALDVFEVEPPIHSKLIDHPSVIVTPHLGASTKEAQLNVATQISEEVLRFVKGLPVMSSVNFPIIKKDKIQEKLVLN</sequence>
<dbReference type="GO" id="GO:0051287">
    <property type="term" value="F:NAD binding"/>
    <property type="evidence" value="ECO:0007669"/>
    <property type="project" value="UniProtKB-UniRule"/>
</dbReference>
<comment type="similarity">
    <text evidence="2 6">Belongs to the D-isomer specific 2-hydroxyacid dehydrogenase family.</text>
</comment>
<comment type="catalytic activity">
    <reaction evidence="7">
        <text>(2R)-3-phosphoglycerate + NAD(+) = 3-phosphooxypyruvate + NADH + H(+)</text>
        <dbReference type="Rhea" id="RHEA:12641"/>
        <dbReference type="ChEBI" id="CHEBI:15378"/>
        <dbReference type="ChEBI" id="CHEBI:18110"/>
        <dbReference type="ChEBI" id="CHEBI:57540"/>
        <dbReference type="ChEBI" id="CHEBI:57945"/>
        <dbReference type="ChEBI" id="CHEBI:58272"/>
        <dbReference type="EC" id="1.1.1.95"/>
    </reaction>
</comment>
<feature type="domain" description="D-isomer specific 2-hydroxyacid dehydrogenase catalytic" evidence="8">
    <location>
        <begin position="4"/>
        <end position="310"/>
    </location>
</feature>
<dbReference type="GO" id="GO:0006564">
    <property type="term" value="P:L-serine biosynthetic process"/>
    <property type="evidence" value="ECO:0007669"/>
    <property type="project" value="UniProtKB-UniRule"/>
</dbReference>
<name>A0A1I0TYC1_9BACL</name>
<dbReference type="PROSITE" id="PS00065">
    <property type="entry name" value="D_2_HYDROXYACID_DH_1"/>
    <property type="match status" value="1"/>
</dbReference>
<dbReference type="InterPro" id="IPR006139">
    <property type="entry name" value="D-isomer_2_OHA_DH_cat_dom"/>
</dbReference>
<evidence type="ECO:0000256" key="7">
    <source>
        <dbReference type="RuleBase" id="RU363003"/>
    </source>
</evidence>
<feature type="domain" description="D-isomer specific 2-hydroxyacid dehydrogenase NAD-binding" evidence="9">
    <location>
        <begin position="104"/>
        <end position="278"/>
    </location>
</feature>
<keyword evidence="7" id="KW-0028">Amino-acid biosynthesis</keyword>
<reference evidence="11" key="1">
    <citation type="submission" date="2016-10" db="EMBL/GenBank/DDBJ databases">
        <authorList>
            <person name="Varghese N."/>
            <person name="Submissions S."/>
        </authorList>
    </citation>
    <scope>NUCLEOTIDE SEQUENCE [LARGE SCALE GENOMIC DNA]</scope>
    <source>
        <strain evidence="11">M1</strain>
    </source>
</reference>
<dbReference type="Pfam" id="PF02826">
    <property type="entry name" value="2-Hacid_dh_C"/>
    <property type="match status" value="1"/>
</dbReference>
<dbReference type="UniPathway" id="UPA00135">
    <property type="reaction ID" value="UER00196"/>
</dbReference>
<keyword evidence="7" id="KW-0718">Serine biosynthesis</keyword>